<keyword evidence="4" id="KW-0500">Molybdenum</keyword>
<dbReference type="InterPro" id="IPR016208">
    <property type="entry name" value="Ald_Oxase/xanthine_DH-like"/>
</dbReference>
<organism evidence="14 15">
    <name type="scientific">Jiella flava</name>
    <dbReference type="NCBI Taxonomy" id="2816857"/>
    <lineage>
        <taxon>Bacteria</taxon>
        <taxon>Pseudomonadati</taxon>
        <taxon>Pseudomonadota</taxon>
        <taxon>Alphaproteobacteria</taxon>
        <taxon>Hyphomicrobiales</taxon>
        <taxon>Aurantimonadaceae</taxon>
        <taxon>Jiella</taxon>
    </lineage>
</organism>
<gene>
    <name evidence="14" type="primary">xdhB</name>
    <name evidence="14" type="ORF">J1C48_01910</name>
</gene>
<reference evidence="14" key="1">
    <citation type="submission" date="2021-03" db="EMBL/GenBank/DDBJ databases">
        <title>Whole genome sequence of Jiella sp. CQZ9-1.</title>
        <authorList>
            <person name="Tuo L."/>
        </authorList>
    </citation>
    <scope>NUCLEOTIDE SEQUENCE</scope>
    <source>
        <strain evidence="14">CQZ9-1</strain>
    </source>
</reference>
<keyword evidence="7 14" id="KW-0560">Oxidoreductase</keyword>
<keyword evidence="15" id="KW-1185">Reference proteome</keyword>
<dbReference type="Proteomes" id="UP000664122">
    <property type="component" value="Unassembled WGS sequence"/>
</dbReference>
<dbReference type="Pfam" id="PF01315">
    <property type="entry name" value="Ald_Xan_dh_C"/>
    <property type="match status" value="1"/>
</dbReference>
<evidence type="ECO:0000256" key="11">
    <source>
        <dbReference type="ARBA" id="ARBA00053029"/>
    </source>
</evidence>
<evidence type="ECO:0000313" key="14">
    <source>
        <dbReference type="EMBL" id="MBO0661319.1"/>
    </source>
</evidence>
<keyword evidence="9" id="KW-0411">Iron-sulfur</keyword>
<evidence type="ECO:0000256" key="9">
    <source>
        <dbReference type="ARBA" id="ARBA00023014"/>
    </source>
</evidence>
<dbReference type="GO" id="GO:0051537">
    <property type="term" value="F:2 iron, 2 sulfur cluster binding"/>
    <property type="evidence" value="ECO:0007669"/>
    <property type="project" value="UniProtKB-KW"/>
</dbReference>
<dbReference type="Gene3D" id="3.90.1170.50">
    <property type="entry name" value="Aldehyde oxidase/xanthine dehydrogenase, a/b hammerhead"/>
    <property type="match status" value="1"/>
</dbReference>
<dbReference type="FunFam" id="3.30.365.10:FF:000001">
    <property type="entry name" value="Xanthine dehydrogenase oxidase"/>
    <property type="match status" value="1"/>
</dbReference>
<evidence type="ECO:0000256" key="5">
    <source>
        <dbReference type="ARBA" id="ARBA00022714"/>
    </source>
</evidence>
<evidence type="ECO:0000256" key="2">
    <source>
        <dbReference type="ARBA" id="ARBA00001974"/>
    </source>
</evidence>
<evidence type="ECO:0000256" key="6">
    <source>
        <dbReference type="ARBA" id="ARBA00022723"/>
    </source>
</evidence>
<dbReference type="InterPro" id="IPR000674">
    <property type="entry name" value="Ald_Oxase/Xan_DH_a/b"/>
</dbReference>
<dbReference type="InterPro" id="IPR008274">
    <property type="entry name" value="AldOxase/xan_DH_MoCoBD1"/>
</dbReference>
<dbReference type="RefSeq" id="WP_207255951.1">
    <property type="nucleotide sequence ID" value="NZ_JAFMPP010000001.1"/>
</dbReference>
<comment type="caution">
    <text evidence="14">The sequence shown here is derived from an EMBL/GenBank/DDBJ whole genome shotgun (WGS) entry which is preliminary data.</text>
</comment>
<protein>
    <submittedName>
        <fullName evidence="14">Xanthine dehydrogenase molybdopterin binding subunit</fullName>
        <ecNumber evidence="14">1.17.1.4</ecNumber>
    </submittedName>
</protein>
<dbReference type="PANTHER" id="PTHR11908">
    <property type="entry name" value="XANTHINE DEHYDROGENASE"/>
    <property type="match status" value="1"/>
</dbReference>
<dbReference type="InterPro" id="IPR014309">
    <property type="entry name" value="Xanthine_DH_Mopterin-bd_su"/>
</dbReference>
<dbReference type="SUPFAM" id="SSF54665">
    <property type="entry name" value="CO dehydrogenase molybdoprotein N-domain-like"/>
    <property type="match status" value="1"/>
</dbReference>
<dbReference type="GO" id="GO:0004854">
    <property type="term" value="F:xanthine dehydrogenase activity"/>
    <property type="evidence" value="ECO:0007669"/>
    <property type="project" value="UniProtKB-EC"/>
</dbReference>
<dbReference type="GO" id="GO:0030151">
    <property type="term" value="F:molybdenum ion binding"/>
    <property type="evidence" value="ECO:0007669"/>
    <property type="project" value="InterPro"/>
</dbReference>
<dbReference type="EC" id="1.17.1.4" evidence="14"/>
<dbReference type="SMART" id="SM01008">
    <property type="entry name" value="Ald_Xan_dh_C"/>
    <property type="match status" value="1"/>
</dbReference>
<evidence type="ECO:0000256" key="7">
    <source>
        <dbReference type="ARBA" id="ARBA00023002"/>
    </source>
</evidence>
<evidence type="ECO:0000256" key="10">
    <source>
        <dbReference type="ARBA" id="ARBA00034078"/>
    </source>
</evidence>
<feature type="region of interest" description="Disordered" evidence="12">
    <location>
        <begin position="1"/>
        <end position="26"/>
    </location>
</feature>
<dbReference type="SUPFAM" id="SSF56003">
    <property type="entry name" value="Molybdenum cofactor-binding domain"/>
    <property type="match status" value="1"/>
</dbReference>
<dbReference type="InterPro" id="IPR046867">
    <property type="entry name" value="AldOxase/xan_DH_MoCoBD2"/>
</dbReference>
<evidence type="ECO:0000259" key="13">
    <source>
        <dbReference type="SMART" id="SM01008"/>
    </source>
</evidence>
<evidence type="ECO:0000256" key="1">
    <source>
        <dbReference type="ARBA" id="ARBA00001924"/>
    </source>
</evidence>
<comment type="cofactor">
    <cofactor evidence="11">
        <name>Mo-molybdopterin cytosine dinucleotide</name>
        <dbReference type="ChEBI" id="CHEBI:71308"/>
    </cofactor>
</comment>
<evidence type="ECO:0000256" key="12">
    <source>
        <dbReference type="SAM" id="MobiDB-lite"/>
    </source>
</evidence>
<dbReference type="InterPro" id="IPR036856">
    <property type="entry name" value="Ald_Oxase/Xan_DH_a/b_sf"/>
</dbReference>
<keyword evidence="8" id="KW-0408">Iron</keyword>
<evidence type="ECO:0000256" key="8">
    <source>
        <dbReference type="ARBA" id="ARBA00023004"/>
    </source>
</evidence>
<dbReference type="EMBL" id="JAFMPP010000001">
    <property type="protein sequence ID" value="MBO0661319.1"/>
    <property type="molecule type" value="Genomic_DNA"/>
</dbReference>
<dbReference type="AlphaFoldDB" id="A0A939FXQ4"/>
<accession>A0A939FXQ4</accession>
<sequence>MDETRIQDRSGAGAPSLAELDERPPGREARIAGGVAMPMAHDSAARHVSGAARYTDDEPELPGTLQVFIAMSKRAHACITRMDLTAVEQAPGVVAVLTAADIPGENDYSPVFGDDPIFPPMTGGGAVVQYVGQPLFAVAAESERQARRAAVLAEIDYVDRPAAISIDEALAAADAAGGDLLPAYEVTLGDAAGALSGAPRRVKSRVEVGGQDHFYLEGQIAVAIPQEDGDIVIRSSTQHPSEVQHNVAKMLGLPDHAVTVELRRMGGGFGGKESQPALFACVAALAATKTGRPAKCRLDRDDDMEMTGKRHELRIDYDLGFGQDGTILAADFAHAVRCGYSSDLSAAIADRAMFHADNAYDLKAARIHSRRLKTHTVSNTAFRGFGGPQGMVGIERALDEIAFVTGLDPLDVRKRNFYPAPDELAAVTPYHMPVTDCVIAAIVDELESTADYRARRAAVRAFNQQSAVLKKGLALTPVKFGISFTTTHLNQAGALVHVYKDGSVHLNHGGTEMGQGLFVKVAQVVAEEFQIDLDRVKITATTTAKVPNTSATAASSGSDLNGMAAQAAARTIKDRLIDYAASRYHVPRDQVVFAANRVRIGNMEKRFCDLVGEAYLARVSLSSTGFYATPDIDYDREAASGRPFYYFAYGAACSEVVIDTLTGEYRLLRADILHDVGQSLNPAIDMGQIEGGFIQGMGWLTTEELWWDDKGRLRTHAPSTYKIPTANDRPDDFRITIWEKGKNRAATVYRSKAVGEPPFMLAISVFSALTDAVIAAGDGRAFPRLDAPATPERVLQAVEAVRENREP</sequence>
<proteinExistence type="inferred from homology"/>
<comment type="similarity">
    <text evidence="3">Belongs to the xanthine dehydrogenase family.</text>
</comment>
<dbReference type="InterPro" id="IPR037165">
    <property type="entry name" value="AldOxase/xan_DH_Mopterin-bd_sf"/>
</dbReference>
<dbReference type="Pfam" id="PF20256">
    <property type="entry name" value="MoCoBD_2"/>
    <property type="match status" value="1"/>
</dbReference>
<name>A0A939FXQ4_9HYPH</name>
<evidence type="ECO:0000256" key="4">
    <source>
        <dbReference type="ARBA" id="ARBA00022505"/>
    </source>
</evidence>
<comment type="cofactor">
    <cofactor evidence="1">
        <name>Mo-molybdopterin</name>
        <dbReference type="ChEBI" id="CHEBI:71302"/>
    </cofactor>
</comment>
<keyword evidence="5" id="KW-0001">2Fe-2S</keyword>
<evidence type="ECO:0000313" key="15">
    <source>
        <dbReference type="Proteomes" id="UP000664122"/>
    </source>
</evidence>
<dbReference type="GO" id="GO:0005506">
    <property type="term" value="F:iron ion binding"/>
    <property type="evidence" value="ECO:0007669"/>
    <property type="project" value="InterPro"/>
</dbReference>
<dbReference type="Gene3D" id="3.30.365.10">
    <property type="entry name" value="Aldehyde oxidase/xanthine dehydrogenase, molybdopterin binding domain"/>
    <property type="match status" value="4"/>
</dbReference>
<dbReference type="NCBIfam" id="TIGR02965">
    <property type="entry name" value="xanthine_xdhB"/>
    <property type="match status" value="1"/>
</dbReference>
<evidence type="ECO:0000256" key="3">
    <source>
        <dbReference type="ARBA" id="ARBA00006849"/>
    </source>
</evidence>
<comment type="cofactor">
    <cofactor evidence="2">
        <name>FAD</name>
        <dbReference type="ChEBI" id="CHEBI:57692"/>
    </cofactor>
</comment>
<comment type="cofactor">
    <cofactor evidence="10">
        <name>[2Fe-2S] cluster</name>
        <dbReference type="ChEBI" id="CHEBI:190135"/>
    </cofactor>
</comment>
<dbReference type="Pfam" id="PF02738">
    <property type="entry name" value="MoCoBD_1"/>
    <property type="match status" value="1"/>
</dbReference>
<feature type="domain" description="Aldehyde oxidase/xanthine dehydrogenase a/b hammerhead" evidence="13">
    <location>
        <begin position="49"/>
        <end position="161"/>
    </location>
</feature>
<keyword evidence="6" id="KW-0479">Metal-binding</keyword>
<dbReference type="PANTHER" id="PTHR11908:SF132">
    <property type="entry name" value="ALDEHYDE OXIDASE 1-RELATED"/>
    <property type="match status" value="1"/>
</dbReference>
<dbReference type="FunFam" id="3.30.365.10:FF:000002">
    <property type="entry name" value="Xanthine dehydrogenase oxidase"/>
    <property type="match status" value="1"/>
</dbReference>